<protein>
    <submittedName>
        <fullName evidence="1">Uncharacterized protein</fullName>
    </submittedName>
</protein>
<feature type="non-terminal residue" evidence="1">
    <location>
        <position position="1"/>
    </location>
</feature>
<dbReference type="OrthoDB" id="10447585at2759"/>
<sequence length="34" mass="4084">GPRPEFVNDQGSESEVFVYFYLSEFKYTNIFIFI</sequence>
<name>A0A2P5BXH9_PARAD</name>
<dbReference type="Proteomes" id="UP000237105">
    <property type="component" value="Unassembled WGS sequence"/>
</dbReference>
<accession>A0A2P5BXH9</accession>
<organism evidence="1 2">
    <name type="scientific">Parasponia andersonii</name>
    <name type="common">Sponia andersonii</name>
    <dbReference type="NCBI Taxonomy" id="3476"/>
    <lineage>
        <taxon>Eukaryota</taxon>
        <taxon>Viridiplantae</taxon>
        <taxon>Streptophyta</taxon>
        <taxon>Embryophyta</taxon>
        <taxon>Tracheophyta</taxon>
        <taxon>Spermatophyta</taxon>
        <taxon>Magnoliopsida</taxon>
        <taxon>eudicotyledons</taxon>
        <taxon>Gunneridae</taxon>
        <taxon>Pentapetalae</taxon>
        <taxon>rosids</taxon>
        <taxon>fabids</taxon>
        <taxon>Rosales</taxon>
        <taxon>Cannabaceae</taxon>
        <taxon>Parasponia</taxon>
    </lineage>
</organism>
<dbReference type="EMBL" id="JXTB01000206">
    <property type="protein sequence ID" value="PON53486.1"/>
    <property type="molecule type" value="Genomic_DNA"/>
</dbReference>
<gene>
    <name evidence="1" type="ORF">PanWU01x14_202060</name>
</gene>
<evidence type="ECO:0000313" key="1">
    <source>
        <dbReference type="EMBL" id="PON53486.1"/>
    </source>
</evidence>
<dbReference type="AlphaFoldDB" id="A0A2P5BXH9"/>
<evidence type="ECO:0000313" key="2">
    <source>
        <dbReference type="Proteomes" id="UP000237105"/>
    </source>
</evidence>
<comment type="caution">
    <text evidence="1">The sequence shown here is derived from an EMBL/GenBank/DDBJ whole genome shotgun (WGS) entry which is preliminary data.</text>
</comment>
<reference evidence="2" key="1">
    <citation type="submission" date="2016-06" db="EMBL/GenBank/DDBJ databases">
        <title>Parallel loss of symbiosis genes in relatives of nitrogen-fixing non-legume Parasponia.</title>
        <authorList>
            <person name="Van Velzen R."/>
            <person name="Holmer R."/>
            <person name="Bu F."/>
            <person name="Rutten L."/>
            <person name="Van Zeijl A."/>
            <person name="Liu W."/>
            <person name="Santuari L."/>
            <person name="Cao Q."/>
            <person name="Sharma T."/>
            <person name="Shen D."/>
            <person name="Roswanjaya Y."/>
            <person name="Wardhani T."/>
            <person name="Kalhor M.S."/>
            <person name="Jansen J."/>
            <person name="Van den Hoogen J."/>
            <person name="Gungor B."/>
            <person name="Hartog M."/>
            <person name="Hontelez J."/>
            <person name="Verver J."/>
            <person name="Yang W.-C."/>
            <person name="Schijlen E."/>
            <person name="Repin R."/>
            <person name="Schilthuizen M."/>
            <person name="Schranz E."/>
            <person name="Heidstra R."/>
            <person name="Miyata K."/>
            <person name="Fedorova E."/>
            <person name="Kohlen W."/>
            <person name="Bisseling T."/>
            <person name="Smit S."/>
            <person name="Geurts R."/>
        </authorList>
    </citation>
    <scope>NUCLEOTIDE SEQUENCE [LARGE SCALE GENOMIC DNA]</scope>
    <source>
        <strain evidence="2">cv. WU1-14</strain>
    </source>
</reference>
<proteinExistence type="predicted"/>
<keyword evidence="2" id="KW-1185">Reference proteome</keyword>